<feature type="compositionally biased region" description="Polar residues" evidence="1">
    <location>
        <begin position="1"/>
        <end position="19"/>
    </location>
</feature>
<feature type="compositionally biased region" description="Low complexity" evidence="1">
    <location>
        <begin position="29"/>
        <end position="38"/>
    </location>
</feature>
<evidence type="ECO:0000256" key="1">
    <source>
        <dbReference type="SAM" id="MobiDB-lite"/>
    </source>
</evidence>
<sequence length="209" mass="22014">MAEKISSSGVNEHQNSSNEIPERVDVRRSSSIAPAIISGRHPQRALPSRAPVSRPTGPSLDLSAVPEPLRCYITVPSRVAYRGLRPDDGFGGRYGGRMESHPLYPFNNLVEVRAPPGGRGVRLFRAVGPPTPLAPAAPPTPLAPVEPPLALTLSLGVPVGPPLAPADPPTPADPPSPLALTLSLRVPVPSVPSRANLDLNLPAEQKLRL</sequence>
<dbReference type="EMBL" id="JAJJMB010016246">
    <property type="protein sequence ID" value="KAI3848330.1"/>
    <property type="molecule type" value="Genomic_DNA"/>
</dbReference>
<proteinExistence type="predicted"/>
<evidence type="ECO:0000313" key="3">
    <source>
        <dbReference type="Proteomes" id="UP001202328"/>
    </source>
</evidence>
<accession>A0AAD4X5C0</accession>
<organism evidence="2 3">
    <name type="scientific">Papaver atlanticum</name>
    <dbReference type="NCBI Taxonomy" id="357466"/>
    <lineage>
        <taxon>Eukaryota</taxon>
        <taxon>Viridiplantae</taxon>
        <taxon>Streptophyta</taxon>
        <taxon>Embryophyta</taxon>
        <taxon>Tracheophyta</taxon>
        <taxon>Spermatophyta</taxon>
        <taxon>Magnoliopsida</taxon>
        <taxon>Ranunculales</taxon>
        <taxon>Papaveraceae</taxon>
        <taxon>Papaveroideae</taxon>
        <taxon>Papaver</taxon>
    </lineage>
</organism>
<dbReference type="Proteomes" id="UP001202328">
    <property type="component" value="Unassembled WGS sequence"/>
</dbReference>
<gene>
    <name evidence="2" type="ORF">MKW98_005710</name>
</gene>
<feature type="region of interest" description="Disordered" evidence="1">
    <location>
        <begin position="1"/>
        <end position="63"/>
    </location>
</feature>
<protein>
    <submittedName>
        <fullName evidence="2">Uncharacterized protein</fullName>
    </submittedName>
</protein>
<dbReference type="AlphaFoldDB" id="A0AAD4X5C0"/>
<name>A0AAD4X5C0_9MAGN</name>
<keyword evidence="3" id="KW-1185">Reference proteome</keyword>
<evidence type="ECO:0000313" key="2">
    <source>
        <dbReference type="EMBL" id="KAI3848330.1"/>
    </source>
</evidence>
<reference evidence="2" key="1">
    <citation type="submission" date="2022-04" db="EMBL/GenBank/DDBJ databases">
        <title>A functionally conserved STORR gene fusion in Papaver species that diverged 16.8 million years ago.</title>
        <authorList>
            <person name="Catania T."/>
        </authorList>
    </citation>
    <scope>NUCLEOTIDE SEQUENCE</scope>
    <source>
        <strain evidence="2">S-188037</strain>
    </source>
</reference>
<comment type="caution">
    <text evidence="2">The sequence shown here is derived from an EMBL/GenBank/DDBJ whole genome shotgun (WGS) entry which is preliminary data.</text>
</comment>